<reference evidence="8 9" key="1">
    <citation type="submission" date="2024-09" db="EMBL/GenBank/DDBJ databases">
        <title>Rethinking Asexuality: The Enigmatic Case of Functional Sexual Genes in Lepraria (Stereocaulaceae).</title>
        <authorList>
            <person name="Doellman M."/>
            <person name="Sun Y."/>
            <person name="Barcenas-Pena A."/>
            <person name="Lumbsch H.T."/>
            <person name="Grewe F."/>
        </authorList>
    </citation>
    <scope>NUCLEOTIDE SEQUENCE [LARGE SCALE GENOMIC DNA]</scope>
    <source>
        <strain evidence="8 9">Grewe 0041</strain>
    </source>
</reference>
<feature type="transmembrane region" description="Helical" evidence="6">
    <location>
        <begin position="52"/>
        <end position="70"/>
    </location>
</feature>
<feature type="transmembrane region" description="Helical" evidence="6">
    <location>
        <begin position="12"/>
        <end position="32"/>
    </location>
</feature>
<evidence type="ECO:0000256" key="5">
    <source>
        <dbReference type="ARBA" id="ARBA00038359"/>
    </source>
</evidence>
<accession>A0ABR4BF50</accession>
<dbReference type="PANTHER" id="PTHR33048:SF47">
    <property type="entry name" value="INTEGRAL MEMBRANE PROTEIN-RELATED"/>
    <property type="match status" value="1"/>
</dbReference>
<dbReference type="InterPro" id="IPR052337">
    <property type="entry name" value="SAT4-like"/>
</dbReference>
<dbReference type="EMBL" id="JBHFEH010000008">
    <property type="protein sequence ID" value="KAL2056335.1"/>
    <property type="molecule type" value="Genomic_DNA"/>
</dbReference>
<comment type="subcellular location">
    <subcellularLocation>
        <location evidence="1">Membrane</location>
        <topology evidence="1">Multi-pass membrane protein</topology>
    </subcellularLocation>
</comment>
<keyword evidence="3 6" id="KW-1133">Transmembrane helix</keyword>
<evidence type="ECO:0000313" key="9">
    <source>
        <dbReference type="Proteomes" id="UP001590951"/>
    </source>
</evidence>
<dbReference type="Proteomes" id="UP001590951">
    <property type="component" value="Unassembled WGS sequence"/>
</dbReference>
<sequence>MAVYILEFMVLGWGFGVIFSSIFQCSPVSYAWTMSPPGHCINLLAFYRWLSLPNLLADVIMLLMPVNMIWKLQVTFRQKLALSGVFLMGGV</sequence>
<dbReference type="PANTHER" id="PTHR33048">
    <property type="entry name" value="PTH11-LIKE INTEGRAL MEMBRANE PROTEIN (AFU_ORTHOLOGUE AFUA_5G11245)"/>
    <property type="match status" value="1"/>
</dbReference>
<evidence type="ECO:0000256" key="4">
    <source>
        <dbReference type="ARBA" id="ARBA00023136"/>
    </source>
</evidence>
<proteinExistence type="inferred from homology"/>
<evidence type="ECO:0000259" key="7">
    <source>
        <dbReference type="Pfam" id="PF20684"/>
    </source>
</evidence>
<dbReference type="Pfam" id="PF20684">
    <property type="entry name" value="Fung_rhodopsin"/>
    <property type="match status" value="1"/>
</dbReference>
<evidence type="ECO:0000313" key="8">
    <source>
        <dbReference type="EMBL" id="KAL2056335.1"/>
    </source>
</evidence>
<evidence type="ECO:0000256" key="2">
    <source>
        <dbReference type="ARBA" id="ARBA00022692"/>
    </source>
</evidence>
<keyword evidence="2 6" id="KW-0812">Transmembrane</keyword>
<dbReference type="InterPro" id="IPR049326">
    <property type="entry name" value="Rhodopsin_dom_fungi"/>
</dbReference>
<organism evidence="8 9">
    <name type="scientific">Lepraria finkii</name>
    <dbReference type="NCBI Taxonomy" id="1340010"/>
    <lineage>
        <taxon>Eukaryota</taxon>
        <taxon>Fungi</taxon>
        <taxon>Dikarya</taxon>
        <taxon>Ascomycota</taxon>
        <taxon>Pezizomycotina</taxon>
        <taxon>Lecanoromycetes</taxon>
        <taxon>OSLEUM clade</taxon>
        <taxon>Lecanoromycetidae</taxon>
        <taxon>Lecanorales</taxon>
        <taxon>Lecanorineae</taxon>
        <taxon>Stereocaulaceae</taxon>
        <taxon>Lepraria</taxon>
    </lineage>
</organism>
<feature type="domain" description="Rhodopsin" evidence="7">
    <location>
        <begin position="2"/>
        <end position="90"/>
    </location>
</feature>
<gene>
    <name evidence="8" type="ORF">ABVK25_003358</name>
</gene>
<evidence type="ECO:0000256" key="1">
    <source>
        <dbReference type="ARBA" id="ARBA00004141"/>
    </source>
</evidence>
<protein>
    <recommendedName>
        <fullName evidence="7">Rhodopsin domain-containing protein</fullName>
    </recommendedName>
</protein>
<name>A0ABR4BF50_9LECA</name>
<keyword evidence="9" id="KW-1185">Reference proteome</keyword>
<comment type="caution">
    <text evidence="8">The sequence shown here is derived from an EMBL/GenBank/DDBJ whole genome shotgun (WGS) entry which is preliminary data.</text>
</comment>
<comment type="similarity">
    <text evidence="5">Belongs to the SAT4 family.</text>
</comment>
<evidence type="ECO:0000256" key="6">
    <source>
        <dbReference type="SAM" id="Phobius"/>
    </source>
</evidence>
<evidence type="ECO:0000256" key="3">
    <source>
        <dbReference type="ARBA" id="ARBA00022989"/>
    </source>
</evidence>
<keyword evidence="4 6" id="KW-0472">Membrane</keyword>